<evidence type="ECO:0000313" key="1">
    <source>
        <dbReference type="Proteomes" id="UP000046393"/>
    </source>
</evidence>
<keyword evidence="1" id="KW-1185">Reference proteome</keyword>
<dbReference type="WBParaSite" id="SMUV_0000839601-mRNA-1">
    <property type="protein sequence ID" value="SMUV_0000839601-mRNA-1"/>
    <property type="gene ID" value="SMUV_0000839601"/>
</dbReference>
<evidence type="ECO:0000313" key="2">
    <source>
        <dbReference type="WBParaSite" id="SMUV_0000839601-mRNA-1"/>
    </source>
</evidence>
<protein>
    <submittedName>
        <fullName evidence="2">Transposase</fullName>
    </submittedName>
</protein>
<accession>A0A0N5AU71</accession>
<reference evidence="2" key="1">
    <citation type="submission" date="2017-02" db="UniProtKB">
        <authorList>
            <consortium name="WormBaseParasite"/>
        </authorList>
    </citation>
    <scope>IDENTIFICATION</scope>
</reference>
<sequence length="94" mass="11061">MSWVLIVRNCAKIVDQRESTTQLGLWNKAKFGRQEGKQWMVLTFTAKDQRRTAKLLEKQDERGATVTLKWLANQHKADTRRSYYRALRSSRSCD</sequence>
<dbReference type="Proteomes" id="UP000046393">
    <property type="component" value="Unplaced"/>
</dbReference>
<name>A0A0N5AU71_9BILA</name>
<organism evidence="1 2">
    <name type="scientific">Syphacia muris</name>
    <dbReference type="NCBI Taxonomy" id="451379"/>
    <lineage>
        <taxon>Eukaryota</taxon>
        <taxon>Metazoa</taxon>
        <taxon>Ecdysozoa</taxon>
        <taxon>Nematoda</taxon>
        <taxon>Chromadorea</taxon>
        <taxon>Rhabditida</taxon>
        <taxon>Spirurina</taxon>
        <taxon>Oxyuridomorpha</taxon>
        <taxon>Oxyuroidea</taxon>
        <taxon>Oxyuridae</taxon>
        <taxon>Syphacia</taxon>
    </lineage>
</organism>
<dbReference type="AlphaFoldDB" id="A0A0N5AU71"/>
<proteinExistence type="predicted"/>